<dbReference type="AlphaFoldDB" id="A0A0G0T1J0"/>
<accession>A0A0G0T1J0</accession>
<keyword evidence="6" id="KW-0238">DNA-binding</keyword>
<keyword evidence="4" id="KW-0949">S-adenosyl-L-methionine</keyword>
<evidence type="ECO:0000259" key="9">
    <source>
        <dbReference type="Pfam" id="PF12950"/>
    </source>
</evidence>
<dbReference type="GO" id="GO:0009007">
    <property type="term" value="F:site-specific DNA-methyltransferase (adenine-specific) activity"/>
    <property type="evidence" value="ECO:0007669"/>
    <property type="project" value="UniProtKB-EC"/>
</dbReference>
<dbReference type="PATRIC" id="fig|1618482.3.peg.1128"/>
<evidence type="ECO:0000256" key="6">
    <source>
        <dbReference type="ARBA" id="ARBA00023125"/>
    </source>
</evidence>
<sequence>MPRTKLEEIIESADIKEFSQFFRLKTRTEGNFRPSDERLSQYDDADFFDFAKLGQIEFSESQRLLVTSAKVGRDLSERSGKKAQYEKAKKILRELSVYSAGIFIFYDDGGNFRFSLVYPEAVGTKREWSNFRRFTYFVSRELTNKTFLQRVGDGNFSTLEKIKDAFSVEKVTKEFYLEYRKLFDSLMEGLSKNHTFLNEASKNYINTENFAKKLLGQIVFLYFIQKKGWIGVPAGKKWGEGDKNFMGNIYKEAITKKTNFYNDYLEKLFYNALNNAHRDSADPSFSKDFGSRIPFLNGGLFEAEYDWKNSLMYLDNKIFQSIFDVFERYNFTVEEESPDDKEIAVDPEMLGKVFENLLPENLRKGKGTYYTPREIVYYMCRESLVNYLVSNHSNITEENIRNYIFYSESFENFKKQKGESFTPGQWKELDDLLANIKVCDPACGSGAFLVGMLNMIVKLRIFLQTTPDSHLIPQKKEYELKRETIQNCIYGVDIDPGAIEIAKLRLWLALVVDYDLEDIEPLPNLDYRLMCGNSLLEEFEGIKFYNGEEETQATLLPLDPEKQKKVETLKNKVKEYFSVHDDKDKLKKRKEINDIKDWLIGTALEKRRKDLTAQHKGEEAKANMLDEKSRKQYLSGFSKWLGSSSNIQKALESLHNPKKEKPFFIWKLEFIDVFEEKGGFDVVIANPPYIRISSISEGEDQMIRSIYKTVFGHYDVYIPFIERGVGLMNKTGTMSYITPNKYLIKRYANKLRPFILENCHLLKLIDTSQAKTFDTASVYPVITILTNRITDEKVYVAILDDSSFEQFFRGLYKGGYFLEQDGFKDNKNYIFDISIQPDSLELFKKILIGGKPLGDYARVLTGTPAIEKFYRWKTLLFPEDKLPKGKKALKFINVSNVDRYKIEWGKKIRSSGLKLEKPYIIFDDDLIGKNKWSVFEQRKIVIKGTAKHLTAAFDDVGYANVSLYAVIFNSEHDDKIKNYYHLALLNSVLINFWYCKKFASANLAGNYISFNGVYLEQIPIKNAAIKEQKRLADIVDKILAITKNKDYLETPAKQAKVRDYEKQIDQLVYKLYALTPEEIKIVEQ</sequence>
<feature type="domain" description="TaqI-like C-terminal specificity" evidence="9">
    <location>
        <begin position="896"/>
        <end position="1020"/>
    </location>
</feature>
<name>A0A0G0T1J0_9BACT</name>
<dbReference type="InterPro" id="IPR011639">
    <property type="entry name" value="MethylTrfase_TaqI-like_dom"/>
</dbReference>
<comment type="catalytic activity">
    <reaction evidence="7">
        <text>a 2'-deoxyadenosine in DNA + S-adenosyl-L-methionine = an N(6)-methyl-2'-deoxyadenosine in DNA + S-adenosyl-L-homocysteine + H(+)</text>
        <dbReference type="Rhea" id="RHEA:15197"/>
        <dbReference type="Rhea" id="RHEA-COMP:12418"/>
        <dbReference type="Rhea" id="RHEA-COMP:12419"/>
        <dbReference type="ChEBI" id="CHEBI:15378"/>
        <dbReference type="ChEBI" id="CHEBI:57856"/>
        <dbReference type="ChEBI" id="CHEBI:59789"/>
        <dbReference type="ChEBI" id="CHEBI:90615"/>
        <dbReference type="ChEBI" id="CHEBI:90616"/>
        <dbReference type="EC" id="2.1.1.72"/>
    </reaction>
</comment>
<keyword evidence="5" id="KW-0680">Restriction system</keyword>
<keyword evidence="2" id="KW-0489">Methyltransferase</keyword>
<dbReference type="InterPro" id="IPR025931">
    <property type="entry name" value="TaqI_C"/>
</dbReference>
<dbReference type="EMBL" id="LBZM01000041">
    <property type="protein sequence ID" value="KKR70908.1"/>
    <property type="molecule type" value="Genomic_DNA"/>
</dbReference>
<dbReference type="PROSITE" id="PS00092">
    <property type="entry name" value="N6_MTASE"/>
    <property type="match status" value="1"/>
</dbReference>
<dbReference type="InterPro" id="IPR002052">
    <property type="entry name" value="DNA_methylase_N6_adenine_CS"/>
</dbReference>
<dbReference type="GO" id="GO:0003677">
    <property type="term" value="F:DNA binding"/>
    <property type="evidence" value="ECO:0007669"/>
    <property type="project" value="UniProtKB-KW"/>
</dbReference>
<evidence type="ECO:0000313" key="11">
    <source>
        <dbReference type="Proteomes" id="UP000034664"/>
    </source>
</evidence>
<dbReference type="GO" id="GO:0032259">
    <property type="term" value="P:methylation"/>
    <property type="evidence" value="ECO:0007669"/>
    <property type="project" value="UniProtKB-KW"/>
</dbReference>
<evidence type="ECO:0000256" key="5">
    <source>
        <dbReference type="ARBA" id="ARBA00022747"/>
    </source>
</evidence>
<proteinExistence type="predicted"/>
<dbReference type="EC" id="2.1.1.72" evidence="1"/>
<evidence type="ECO:0000259" key="8">
    <source>
        <dbReference type="Pfam" id="PF07669"/>
    </source>
</evidence>
<dbReference type="PANTHER" id="PTHR33841:SF1">
    <property type="entry name" value="DNA METHYLTRANSFERASE A"/>
    <property type="match status" value="1"/>
</dbReference>
<keyword evidence="3" id="KW-0808">Transferase</keyword>
<dbReference type="InterPro" id="IPR050953">
    <property type="entry name" value="N4_N6_ade-DNA_methylase"/>
</dbReference>
<dbReference type="GO" id="GO:0009307">
    <property type="term" value="P:DNA restriction-modification system"/>
    <property type="evidence" value="ECO:0007669"/>
    <property type="project" value="UniProtKB-KW"/>
</dbReference>
<feature type="domain" description="Type II methyltransferase M.TaqI-like" evidence="8">
    <location>
        <begin position="487"/>
        <end position="773"/>
    </location>
</feature>
<reference evidence="10 11" key="1">
    <citation type="journal article" date="2015" name="Nature">
        <title>rRNA introns, odd ribosomes, and small enigmatic genomes across a large radiation of phyla.</title>
        <authorList>
            <person name="Brown C.T."/>
            <person name="Hug L.A."/>
            <person name="Thomas B.C."/>
            <person name="Sharon I."/>
            <person name="Castelle C.J."/>
            <person name="Singh A."/>
            <person name="Wilkins M.J."/>
            <person name="Williams K.H."/>
            <person name="Banfield J.F."/>
        </authorList>
    </citation>
    <scope>NUCLEOTIDE SEQUENCE [LARGE SCALE GENOMIC DNA]</scope>
</reference>
<dbReference type="Gene3D" id="3.40.50.150">
    <property type="entry name" value="Vaccinia Virus protein VP39"/>
    <property type="match status" value="1"/>
</dbReference>
<evidence type="ECO:0000256" key="7">
    <source>
        <dbReference type="ARBA" id="ARBA00047942"/>
    </source>
</evidence>
<organism evidence="10 11">
    <name type="scientific">Candidatus Roizmanbacteria bacterium GW2011_GWB1_40_7</name>
    <dbReference type="NCBI Taxonomy" id="1618482"/>
    <lineage>
        <taxon>Bacteria</taxon>
        <taxon>Candidatus Roizmaniibacteriota</taxon>
    </lineage>
</organism>
<dbReference type="Pfam" id="PF07669">
    <property type="entry name" value="Eco57I"/>
    <property type="match status" value="1"/>
</dbReference>
<evidence type="ECO:0000256" key="2">
    <source>
        <dbReference type="ARBA" id="ARBA00022603"/>
    </source>
</evidence>
<evidence type="ECO:0000256" key="1">
    <source>
        <dbReference type="ARBA" id="ARBA00011900"/>
    </source>
</evidence>
<dbReference type="PANTHER" id="PTHR33841">
    <property type="entry name" value="DNA METHYLTRANSFERASE YEEA-RELATED"/>
    <property type="match status" value="1"/>
</dbReference>
<dbReference type="Pfam" id="PF12950">
    <property type="entry name" value="TaqI_C"/>
    <property type="match status" value="1"/>
</dbReference>
<protein>
    <recommendedName>
        <fullName evidence="1">site-specific DNA-methyltransferase (adenine-specific)</fullName>
        <ecNumber evidence="1">2.1.1.72</ecNumber>
    </recommendedName>
</protein>
<evidence type="ECO:0000313" key="10">
    <source>
        <dbReference type="EMBL" id="KKR70908.1"/>
    </source>
</evidence>
<dbReference type="Proteomes" id="UP000034664">
    <property type="component" value="Unassembled WGS sequence"/>
</dbReference>
<evidence type="ECO:0000256" key="3">
    <source>
        <dbReference type="ARBA" id="ARBA00022679"/>
    </source>
</evidence>
<dbReference type="SUPFAM" id="SSF53335">
    <property type="entry name" value="S-adenosyl-L-methionine-dependent methyltransferases"/>
    <property type="match status" value="1"/>
</dbReference>
<dbReference type="PRINTS" id="PR00507">
    <property type="entry name" value="N12N6MTFRASE"/>
</dbReference>
<evidence type="ECO:0000256" key="4">
    <source>
        <dbReference type="ARBA" id="ARBA00022691"/>
    </source>
</evidence>
<dbReference type="InterPro" id="IPR029063">
    <property type="entry name" value="SAM-dependent_MTases_sf"/>
</dbReference>
<comment type="caution">
    <text evidence="10">The sequence shown here is derived from an EMBL/GenBank/DDBJ whole genome shotgun (WGS) entry which is preliminary data.</text>
</comment>
<gene>
    <name evidence="10" type="ORF">UU14_C0041G0002</name>
</gene>